<dbReference type="InterPro" id="IPR011991">
    <property type="entry name" value="ArsR-like_HTH"/>
</dbReference>
<feature type="domain" description="HTH arsR-type" evidence="4">
    <location>
        <begin position="1"/>
        <end position="94"/>
    </location>
</feature>
<dbReference type="CDD" id="cd00090">
    <property type="entry name" value="HTH_ARSR"/>
    <property type="match status" value="1"/>
</dbReference>
<keyword evidence="2" id="KW-0238">DNA-binding</keyword>
<evidence type="ECO:0000259" key="4">
    <source>
        <dbReference type="PROSITE" id="PS50987"/>
    </source>
</evidence>
<keyword evidence="3" id="KW-0804">Transcription</keyword>
<dbReference type="Pfam" id="PF01022">
    <property type="entry name" value="HTH_5"/>
    <property type="match status" value="1"/>
</dbReference>
<dbReference type="InterPro" id="IPR036390">
    <property type="entry name" value="WH_DNA-bd_sf"/>
</dbReference>
<evidence type="ECO:0000313" key="6">
    <source>
        <dbReference type="Proteomes" id="UP001431776"/>
    </source>
</evidence>
<dbReference type="Proteomes" id="UP001431776">
    <property type="component" value="Unassembled WGS sequence"/>
</dbReference>
<evidence type="ECO:0000256" key="2">
    <source>
        <dbReference type="ARBA" id="ARBA00023125"/>
    </source>
</evidence>
<dbReference type="EMBL" id="JASCXX010000027">
    <property type="protein sequence ID" value="MDI6451055.1"/>
    <property type="molecule type" value="Genomic_DNA"/>
</dbReference>
<sequence>MQALFAKQAEVAKAIAHPIRVAIVDFLRDGERCVCDIADHVGAERSNVSRHLSMMVHAGVLAWRKDGLKVFYELRTPCVLKFLGCIDDVLRDRTARDAALLKALG</sequence>
<dbReference type="GO" id="GO:0003700">
    <property type="term" value="F:DNA-binding transcription factor activity"/>
    <property type="evidence" value="ECO:0007669"/>
    <property type="project" value="InterPro"/>
</dbReference>
<evidence type="ECO:0000313" key="5">
    <source>
        <dbReference type="EMBL" id="MDI6451055.1"/>
    </source>
</evidence>
<name>A0AAW6U2I1_9BACT</name>
<dbReference type="NCBIfam" id="NF033788">
    <property type="entry name" value="HTH_metalloreg"/>
    <property type="match status" value="1"/>
</dbReference>
<reference evidence="5" key="1">
    <citation type="submission" date="2023-05" db="EMBL/GenBank/DDBJ databases">
        <title>Anaerotaeda fermentans gen. nov., sp. nov., a novel anaerobic planctomycete of the new family within the order Sedimentisphaerales isolated from Taman Peninsula, Russia.</title>
        <authorList>
            <person name="Khomyakova M.A."/>
            <person name="Merkel A.Y."/>
            <person name="Slobodkin A.I."/>
        </authorList>
    </citation>
    <scope>NUCLEOTIDE SEQUENCE</scope>
    <source>
        <strain evidence="5">M17dextr</strain>
    </source>
</reference>
<dbReference type="PANTHER" id="PTHR43132:SF2">
    <property type="entry name" value="ARSENICAL RESISTANCE OPERON REPRESSOR ARSR-RELATED"/>
    <property type="match status" value="1"/>
</dbReference>
<gene>
    <name evidence="5" type="ORF">QJ522_18485</name>
</gene>
<dbReference type="SMART" id="SM00418">
    <property type="entry name" value="HTH_ARSR"/>
    <property type="match status" value="1"/>
</dbReference>
<dbReference type="InterPro" id="IPR051011">
    <property type="entry name" value="Metal_resp_trans_reg"/>
</dbReference>
<comment type="caution">
    <text evidence="5">The sequence shown here is derived from an EMBL/GenBank/DDBJ whole genome shotgun (WGS) entry which is preliminary data.</text>
</comment>
<accession>A0AAW6U2I1</accession>
<dbReference type="PRINTS" id="PR00778">
    <property type="entry name" value="HTHARSR"/>
</dbReference>
<proteinExistence type="predicted"/>
<dbReference type="PANTHER" id="PTHR43132">
    <property type="entry name" value="ARSENICAL RESISTANCE OPERON REPRESSOR ARSR-RELATED"/>
    <property type="match status" value="1"/>
</dbReference>
<keyword evidence="6" id="KW-1185">Reference proteome</keyword>
<evidence type="ECO:0000256" key="3">
    <source>
        <dbReference type="ARBA" id="ARBA00023163"/>
    </source>
</evidence>
<dbReference type="GO" id="GO:0003677">
    <property type="term" value="F:DNA binding"/>
    <property type="evidence" value="ECO:0007669"/>
    <property type="project" value="UniProtKB-KW"/>
</dbReference>
<organism evidence="5 6">
    <name type="scientific">Anaerobaca lacustris</name>
    <dbReference type="NCBI Taxonomy" id="3044600"/>
    <lineage>
        <taxon>Bacteria</taxon>
        <taxon>Pseudomonadati</taxon>
        <taxon>Planctomycetota</taxon>
        <taxon>Phycisphaerae</taxon>
        <taxon>Sedimentisphaerales</taxon>
        <taxon>Anaerobacaceae</taxon>
        <taxon>Anaerobaca</taxon>
    </lineage>
</organism>
<dbReference type="RefSeq" id="WP_349246462.1">
    <property type="nucleotide sequence ID" value="NZ_JASCXX010000027.1"/>
</dbReference>
<keyword evidence="1" id="KW-0805">Transcription regulation</keyword>
<dbReference type="PROSITE" id="PS50987">
    <property type="entry name" value="HTH_ARSR_2"/>
    <property type="match status" value="1"/>
</dbReference>
<dbReference type="InterPro" id="IPR036388">
    <property type="entry name" value="WH-like_DNA-bd_sf"/>
</dbReference>
<dbReference type="AlphaFoldDB" id="A0AAW6U2I1"/>
<dbReference type="Gene3D" id="1.10.10.10">
    <property type="entry name" value="Winged helix-like DNA-binding domain superfamily/Winged helix DNA-binding domain"/>
    <property type="match status" value="1"/>
</dbReference>
<dbReference type="SUPFAM" id="SSF46785">
    <property type="entry name" value="Winged helix' DNA-binding domain"/>
    <property type="match status" value="1"/>
</dbReference>
<evidence type="ECO:0000256" key="1">
    <source>
        <dbReference type="ARBA" id="ARBA00023015"/>
    </source>
</evidence>
<protein>
    <submittedName>
        <fullName evidence="5">Metalloregulator ArsR/SmtB family transcription factor</fullName>
    </submittedName>
</protein>
<dbReference type="InterPro" id="IPR001845">
    <property type="entry name" value="HTH_ArsR_DNA-bd_dom"/>
</dbReference>